<dbReference type="PROSITE" id="PS51108">
    <property type="entry name" value="PTS_EIID"/>
    <property type="match status" value="1"/>
</dbReference>
<protein>
    <submittedName>
        <fullName evidence="10">PTS system mannose/fructose/sorbose family transporter subunit IID</fullName>
    </submittedName>
</protein>
<keyword evidence="11" id="KW-1185">Reference proteome</keyword>
<keyword evidence="4" id="KW-0762">Sugar transport</keyword>
<feature type="transmembrane region" description="Helical" evidence="9">
    <location>
        <begin position="223"/>
        <end position="241"/>
    </location>
</feature>
<evidence type="ECO:0000256" key="1">
    <source>
        <dbReference type="ARBA" id="ARBA00004651"/>
    </source>
</evidence>
<dbReference type="PANTHER" id="PTHR32502">
    <property type="entry name" value="N-ACETYLGALACTOSAMINE PERMEASE II COMPONENT-RELATED"/>
    <property type="match status" value="1"/>
</dbReference>
<sequence length="268" mass="28690">MAKLTKKDLRKGWLSWAMFHLSSMSFEKLEAHGFAQSMTPVVDKLYKDDPEEKKKALVRHSAFYNTEPQVGSVVNGIIASMEEERANGAEIDDEVMLSIKTSLMGPVAGIGDSILQGILIPILLSIGMGLSTSGSPLGIVFYVIAFLGIVGSLSYFLYMRGYKMGVTAIDSLLGDNSEAIRSALNVLGLVVVGGLAAMFVSVVTPLAIPNGEELIQLQATIDSFFPGLLGLAAVMFCWWLISMKKVSATMVLLILLAVAIVGVLTGIL</sequence>
<dbReference type="FunCoup" id="A0A5R8QCG6">
    <property type="interactions" value="24"/>
</dbReference>
<evidence type="ECO:0000256" key="3">
    <source>
        <dbReference type="ARBA" id="ARBA00022475"/>
    </source>
</evidence>
<reference evidence="10 11" key="1">
    <citation type="submission" date="2019-05" db="EMBL/GenBank/DDBJ databases">
        <title>Culicoidintestinum kansasii gen. nov., sp. nov. from the gastrointestinal tract of the biting midge, Culicoides sonorensis.</title>
        <authorList>
            <person name="Neupane S."/>
            <person name="Ghosh A."/>
            <person name="Gunther S."/>
            <person name="Martin K."/>
            <person name="Zurek L."/>
        </authorList>
    </citation>
    <scope>NUCLEOTIDE SEQUENCE [LARGE SCALE GENOMIC DNA]</scope>
    <source>
        <strain evidence="10 11">CS-1</strain>
    </source>
</reference>
<evidence type="ECO:0000256" key="8">
    <source>
        <dbReference type="ARBA" id="ARBA00023136"/>
    </source>
</evidence>
<keyword evidence="7 9" id="KW-1133">Transmembrane helix</keyword>
<dbReference type="AlphaFoldDB" id="A0A5R8QCG6"/>
<accession>A0A5R8QCG6</accession>
<dbReference type="RefSeq" id="WP_138191096.1">
    <property type="nucleotide sequence ID" value="NZ_VBWP01000005.1"/>
</dbReference>
<dbReference type="GO" id="GO:0005886">
    <property type="term" value="C:plasma membrane"/>
    <property type="evidence" value="ECO:0007669"/>
    <property type="project" value="UniProtKB-SubCell"/>
</dbReference>
<keyword evidence="3" id="KW-1003">Cell membrane</keyword>
<evidence type="ECO:0000256" key="5">
    <source>
        <dbReference type="ARBA" id="ARBA00022683"/>
    </source>
</evidence>
<dbReference type="InParanoid" id="A0A5R8QCG6"/>
<dbReference type="PANTHER" id="PTHR32502:SF5">
    <property type="entry name" value="N-ACETYLGALACTOSAMINE PERMEASE IID COMPONENT-RELATED"/>
    <property type="match status" value="1"/>
</dbReference>
<dbReference type="EMBL" id="VBWP01000005">
    <property type="protein sequence ID" value="TLG73956.1"/>
    <property type="molecule type" value="Genomic_DNA"/>
</dbReference>
<evidence type="ECO:0000256" key="7">
    <source>
        <dbReference type="ARBA" id="ARBA00022989"/>
    </source>
</evidence>
<feature type="transmembrane region" description="Helical" evidence="9">
    <location>
        <begin position="179"/>
        <end position="203"/>
    </location>
</feature>
<feature type="transmembrane region" description="Helical" evidence="9">
    <location>
        <begin position="103"/>
        <end position="127"/>
    </location>
</feature>
<gene>
    <name evidence="10" type="ORF">FEZ08_07460</name>
</gene>
<evidence type="ECO:0000256" key="4">
    <source>
        <dbReference type="ARBA" id="ARBA00022597"/>
    </source>
</evidence>
<feature type="transmembrane region" description="Helical" evidence="9">
    <location>
        <begin position="248"/>
        <end position="267"/>
    </location>
</feature>
<comment type="subcellular location">
    <subcellularLocation>
        <location evidence="1">Cell membrane</location>
        <topology evidence="1">Multi-pass membrane protein</topology>
    </subcellularLocation>
</comment>
<keyword evidence="8 9" id="KW-0472">Membrane</keyword>
<evidence type="ECO:0000313" key="11">
    <source>
        <dbReference type="Proteomes" id="UP000306912"/>
    </source>
</evidence>
<comment type="caution">
    <text evidence="10">The sequence shown here is derived from an EMBL/GenBank/DDBJ whole genome shotgun (WGS) entry which is preliminary data.</text>
</comment>
<dbReference type="GO" id="GO:0009401">
    <property type="term" value="P:phosphoenolpyruvate-dependent sugar phosphotransferase system"/>
    <property type="evidence" value="ECO:0007669"/>
    <property type="project" value="UniProtKB-KW"/>
</dbReference>
<evidence type="ECO:0000313" key="10">
    <source>
        <dbReference type="EMBL" id="TLG73956.1"/>
    </source>
</evidence>
<dbReference type="InterPro" id="IPR004704">
    <property type="entry name" value="PTS_IID_man"/>
</dbReference>
<proteinExistence type="predicted"/>
<dbReference type="Pfam" id="PF03613">
    <property type="entry name" value="EIID-AGA"/>
    <property type="match status" value="1"/>
</dbReference>
<feature type="transmembrane region" description="Helical" evidence="9">
    <location>
        <begin position="139"/>
        <end position="158"/>
    </location>
</feature>
<organism evidence="10 11">
    <name type="scientific">Culicoidibacter larvae</name>
    <dbReference type="NCBI Taxonomy" id="2579976"/>
    <lineage>
        <taxon>Bacteria</taxon>
        <taxon>Bacillati</taxon>
        <taxon>Bacillota</taxon>
        <taxon>Culicoidibacteria</taxon>
        <taxon>Culicoidibacterales</taxon>
        <taxon>Culicoidibacteraceae</taxon>
        <taxon>Culicoidibacter</taxon>
    </lineage>
</organism>
<dbReference type="OrthoDB" id="9795582at2"/>
<evidence type="ECO:0000256" key="6">
    <source>
        <dbReference type="ARBA" id="ARBA00022692"/>
    </source>
</evidence>
<evidence type="ECO:0000256" key="9">
    <source>
        <dbReference type="SAM" id="Phobius"/>
    </source>
</evidence>
<dbReference type="Proteomes" id="UP000306912">
    <property type="component" value="Unassembled WGS sequence"/>
</dbReference>
<keyword evidence="6 9" id="KW-0812">Transmembrane</keyword>
<dbReference type="InterPro" id="IPR050303">
    <property type="entry name" value="GatZ_KbaZ_carbometab"/>
</dbReference>
<evidence type="ECO:0000256" key="2">
    <source>
        <dbReference type="ARBA" id="ARBA00022448"/>
    </source>
</evidence>
<keyword evidence="5" id="KW-0598">Phosphotransferase system</keyword>
<name>A0A5R8QCG6_9FIRM</name>
<keyword evidence="2" id="KW-0813">Transport</keyword>